<feature type="domain" description="N-acetyltransferase" evidence="1">
    <location>
        <begin position="142"/>
        <end position="280"/>
    </location>
</feature>
<dbReference type="EMBL" id="FNUC01000003">
    <property type="protein sequence ID" value="SEE24965.1"/>
    <property type="molecule type" value="Genomic_DNA"/>
</dbReference>
<dbReference type="InterPro" id="IPR016181">
    <property type="entry name" value="Acyl_CoA_acyltransferase"/>
</dbReference>
<gene>
    <name evidence="2" type="ORF">SAMN04488561_0800</name>
</gene>
<dbReference type="STRING" id="561176.SAMN04488561_0800"/>
<dbReference type="Gene3D" id="3.40.630.30">
    <property type="match status" value="1"/>
</dbReference>
<evidence type="ECO:0000313" key="3">
    <source>
        <dbReference type="Proteomes" id="UP000181980"/>
    </source>
</evidence>
<dbReference type="Proteomes" id="UP000181980">
    <property type="component" value="Unassembled WGS sequence"/>
</dbReference>
<sequence>MTGAYQRVDGAGPEQLAAMRDLAGRLWSWSSRWHPGELAWFWHEHGGPDPAWRTAYWRHRGRVVAWAWDRGGRLDLQLDPSHLALTEQVVAWFGGHTVTVLDAETELIDALGEHGYARRDDDRFFAHLRRSLDGLPAAAPLPDGYTWQPADAAARAAIHSVAFGVTMPEAVYRGVQRAPSYRPELDQLIVAPDGAPAASALAWVDGDAAVLEPVGTSPDHRRRGLAGAASLAALRAARDLGARDARVCARGDDGYPAARAAYEALGFRVYARNVRLVRPA</sequence>
<dbReference type="SUPFAM" id="SSF55729">
    <property type="entry name" value="Acyl-CoA N-acyltransferases (Nat)"/>
    <property type="match status" value="1"/>
</dbReference>
<evidence type="ECO:0000313" key="2">
    <source>
        <dbReference type="EMBL" id="SEE24965.1"/>
    </source>
</evidence>
<protein>
    <submittedName>
        <fullName evidence="2">Acetyltransferase (GNAT) family protein</fullName>
    </submittedName>
</protein>
<keyword evidence="3" id="KW-1185">Reference proteome</keyword>
<accession>A0A1H5HAS6</accession>
<keyword evidence="2" id="KW-0808">Transferase</keyword>
<dbReference type="RefSeq" id="WP_083288435.1">
    <property type="nucleotide sequence ID" value="NZ_FNUC01000003.1"/>
</dbReference>
<reference evidence="3" key="1">
    <citation type="submission" date="2016-10" db="EMBL/GenBank/DDBJ databases">
        <authorList>
            <person name="Varghese N."/>
            <person name="Submissions S."/>
        </authorList>
    </citation>
    <scope>NUCLEOTIDE SEQUENCE [LARGE SCALE GENOMIC DNA]</scope>
    <source>
        <strain evidence="3">DSM 45237</strain>
    </source>
</reference>
<proteinExistence type="predicted"/>
<dbReference type="AlphaFoldDB" id="A0A1H5HAS6"/>
<dbReference type="Pfam" id="PF00583">
    <property type="entry name" value="Acetyltransf_1"/>
    <property type="match status" value="1"/>
</dbReference>
<dbReference type="OrthoDB" id="3771710at2"/>
<organism evidence="2 3">
    <name type="scientific">Jiangella alba</name>
    <dbReference type="NCBI Taxonomy" id="561176"/>
    <lineage>
        <taxon>Bacteria</taxon>
        <taxon>Bacillati</taxon>
        <taxon>Actinomycetota</taxon>
        <taxon>Actinomycetes</taxon>
        <taxon>Jiangellales</taxon>
        <taxon>Jiangellaceae</taxon>
        <taxon>Jiangella</taxon>
    </lineage>
</organism>
<dbReference type="PROSITE" id="PS51186">
    <property type="entry name" value="GNAT"/>
    <property type="match status" value="1"/>
</dbReference>
<evidence type="ECO:0000259" key="1">
    <source>
        <dbReference type="PROSITE" id="PS51186"/>
    </source>
</evidence>
<dbReference type="InterPro" id="IPR000182">
    <property type="entry name" value="GNAT_dom"/>
</dbReference>
<dbReference type="GO" id="GO:0016747">
    <property type="term" value="F:acyltransferase activity, transferring groups other than amino-acyl groups"/>
    <property type="evidence" value="ECO:0007669"/>
    <property type="project" value="InterPro"/>
</dbReference>
<name>A0A1H5HAS6_9ACTN</name>